<comment type="caution">
    <text evidence="9">The sequence shown here is derived from an EMBL/GenBank/DDBJ whole genome shotgun (WGS) entry which is preliminary data.</text>
</comment>
<keyword evidence="5 7" id="KW-1133">Transmembrane helix</keyword>
<dbReference type="GO" id="GO:0016020">
    <property type="term" value="C:membrane"/>
    <property type="evidence" value="ECO:0007669"/>
    <property type="project" value="TreeGrafter"/>
</dbReference>
<evidence type="ECO:0000259" key="8">
    <source>
        <dbReference type="PROSITE" id="PS50850"/>
    </source>
</evidence>
<reference evidence="9" key="1">
    <citation type="journal article" date="2020" name="mSystems">
        <title>Genome- and Community-Level Interaction Insights into Carbon Utilization and Element Cycling Functions of Hydrothermarchaeota in Hydrothermal Sediment.</title>
        <authorList>
            <person name="Zhou Z."/>
            <person name="Liu Y."/>
            <person name="Xu W."/>
            <person name="Pan J."/>
            <person name="Luo Z.H."/>
            <person name="Li M."/>
        </authorList>
    </citation>
    <scope>NUCLEOTIDE SEQUENCE [LARGE SCALE GENOMIC DNA]</scope>
    <source>
        <strain evidence="9">HyVt-346</strain>
    </source>
</reference>
<evidence type="ECO:0000256" key="4">
    <source>
        <dbReference type="ARBA" id="ARBA00022692"/>
    </source>
</evidence>
<feature type="transmembrane region" description="Helical" evidence="7">
    <location>
        <begin position="139"/>
        <end position="156"/>
    </location>
</feature>
<dbReference type="Gene3D" id="1.20.1250.20">
    <property type="entry name" value="MFS general substrate transporter like domains"/>
    <property type="match status" value="2"/>
</dbReference>
<evidence type="ECO:0000313" key="9">
    <source>
        <dbReference type="EMBL" id="HEA17888.1"/>
    </source>
</evidence>
<comment type="similarity">
    <text evidence="2">Belongs to the major facilitator superfamily.</text>
</comment>
<feature type="transmembrane region" description="Helical" evidence="7">
    <location>
        <begin position="264"/>
        <end position="285"/>
    </location>
</feature>
<dbReference type="PANTHER" id="PTHR23514:SF3">
    <property type="entry name" value="BYPASS OF STOP CODON PROTEIN 6"/>
    <property type="match status" value="1"/>
</dbReference>
<feature type="transmembrane region" description="Helical" evidence="7">
    <location>
        <begin position="51"/>
        <end position="71"/>
    </location>
</feature>
<keyword evidence="6 7" id="KW-0472">Membrane</keyword>
<dbReference type="InterPro" id="IPR051788">
    <property type="entry name" value="MFS_Transporter"/>
</dbReference>
<protein>
    <submittedName>
        <fullName evidence="9">MFS transporter</fullName>
    </submittedName>
</protein>
<comment type="subcellular location">
    <subcellularLocation>
        <location evidence="1">Endomembrane system</location>
        <topology evidence="1">Multi-pass membrane protein</topology>
    </subcellularLocation>
</comment>
<evidence type="ECO:0000256" key="2">
    <source>
        <dbReference type="ARBA" id="ARBA00008335"/>
    </source>
</evidence>
<accession>A0A7V1GFN8</accession>
<evidence type="ECO:0000256" key="7">
    <source>
        <dbReference type="SAM" id="Phobius"/>
    </source>
</evidence>
<feature type="transmembrane region" description="Helical" evidence="7">
    <location>
        <begin position="322"/>
        <end position="340"/>
    </location>
</feature>
<evidence type="ECO:0000256" key="3">
    <source>
        <dbReference type="ARBA" id="ARBA00022448"/>
    </source>
</evidence>
<feature type="transmembrane region" description="Helical" evidence="7">
    <location>
        <begin position="76"/>
        <end position="94"/>
    </location>
</feature>
<dbReference type="GO" id="GO:0012505">
    <property type="term" value="C:endomembrane system"/>
    <property type="evidence" value="ECO:0007669"/>
    <property type="project" value="UniProtKB-SubCell"/>
</dbReference>
<sequence length="405" mass="43741">MNNNNNQRIIFRLCCIALIVTSMTFAIRAGILGQLGEQFGLTGAQLGWVNAMAFLGFPVATMLGGIIYNAIGAKKLVALAFVCHLAGLLLTIMAEGFWGLLISTFLIGFANGSVEAGCNPLIAQMYPKNTTTMLNRFHVWFPGGIVIGALASNTMTSFGFSWQWQVALILIPTIIYGLMIVKAQFPQFDAQQNSTTSNLKHLLSPLYLFLIICMTLTAVTEFGTQQWIEQILGSSGASPMVILALITGLMALGRFFAGPIVHRFSPSGVLLGSAVFSTIGIFLMSQAQGNAIYFAAALFAIGVTYFWPTMIGCVAEYTPKTGALGMSLIGGAGMFAMSLWNPVIGYWIDSAKQQAQQTHVSAEQIEVVAGQAVLQNLLIFPIVLIVVFIGLHLFITKHKNVEKYV</sequence>
<feature type="transmembrane region" description="Helical" evidence="7">
    <location>
        <begin position="231"/>
        <end position="252"/>
    </location>
</feature>
<name>A0A7V1GFN8_9GAMM</name>
<evidence type="ECO:0000256" key="1">
    <source>
        <dbReference type="ARBA" id="ARBA00004127"/>
    </source>
</evidence>
<dbReference type="InterPro" id="IPR036259">
    <property type="entry name" value="MFS_trans_sf"/>
</dbReference>
<dbReference type="EMBL" id="DRGM01000167">
    <property type="protein sequence ID" value="HEA17888.1"/>
    <property type="molecule type" value="Genomic_DNA"/>
</dbReference>
<feature type="transmembrane region" description="Helical" evidence="7">
    <location>
        <begin position="100"/>
        <end position="118"/>
    </location>
</feature>
<dbReference type="Proteomes" id="UP000886188">
    <property type="component" value="Unassembled WGS sequence"/>
</dbReference>
<keyword evidence="3" id="KW-0813">Transport</keyword>
<evidence type="ECO:0000256" key="6">
    <source>
        <dbReference type="ARBA" id="ARBA00023136"/>
    </source>
</evidence>
<dbReference type="PANTHER" id="PTHR23514">
    <property type="entry name" value="BYPASS OF STOP CODON PROTEIN 6"/>
    <property type="match status" value="1"/>
</dbReference>
<feature type="transmembrane region" description="Helical" evidence="7">
    <location>
        <begin position="162"/>
        <end position="181"/>
    </location>
</feature>
<dbReference type="PROSITE" id="PS50850">
    <property type="entry name" value="MFS"/>
    <property type="match status" value="1"/>
</dbReference>
<dbReference type="GO" id="GO:0022857">
    <property type="term" value="F:transmembrane transporter activity"/>
    <property type="evidence" value="ECO:0007669"/>
    <property type="project" value="InterPro"/>
</dbReference>
<feature type="transmembrane region" description="Helical" evidence="7">
    <location>
        <begin position="291"/>
        <end position="315"/>
    </location>
</feature>
<dbReference type="SUPFAM" id="SSF103473">
    <property type="entry name" value="MFS general substrate transporter"/>
    <property type="match status" value="1"/>
</dbReference>
<gene>
    <name evidence="9" type="ORF">ENH88_15880</name>
</gene>
<keyword evidence="4 7" id="KW-0812">Transmembrane</keyword>
<dbReference type="RefSeq" id="WP_304183643.1">
    <property type="nucleotide sequence ID" value="NZ_DRGM01000167.1"/>
</dbReference>
<feature type="transmembrane region" description="Helical" evidence="7">
    <location>
        <begin position="377"/>
        <end position="395"/>
    </location>
</feature>
<organism evidence="9">
    <name type="scientific">Pseudoalteromonas prydzensis</name>
    <dbReference type="NCBI Taxonomy" id="182141"/>
    <lineage>
        <taxon>Bacteria</taxon>
        <taxon>Pseudomonadati</taxon>
        <taxon>Pseudomonadota</taxon>
        <taxon>Gammaproteobacteria</taxon>
        <taxon>Alteromonadales</taxon>
        <taxon>Pseudoalteromonadaceae</taxon>
        <taxon>Pseudoalteromonas</taxon>
    </lineage>
</organism>
<feature type="domain" description="Major facilitator superfamily (MFS) profile" evidence="8">
    <location>
        <begin position="10"/>
        <end position="399"/>
    </location>
</feature>
<proteinExistence type="inferred from homology"/>
<dbReference type="InterPro" id="IPR020846">
    <property type="entry name" value="MFS_dom"/>
</dbReference>
<dbReference type="Pfam" id="PF07690">
    <property type="entry name" value="MFS_1"/>
    <property type="match status" value="1"/>
</dbReference>
<feature type="transmembrane region" description="Helical" evidence="7">
    <location>
        <begin position="202"/>
        <end position="219"/>
    </location>
</feature>
<dbReference type="AlphaFoldDB" id="A0A7V1GFN8"/>
<dbReference type="InterPro" id="IPR011701">
    <property type="entry name" value="MFS"/>
</dbReference>
<feature type="transmembrane region" description="Helical" evidence="7">
    <location>
        <begin position="9"/>
        <end position="31"/>
    </location>
</feature>
<evidence type="ECO:0000256" key="5">
    <source>
        <dbReference type="ARBA" id="ARBA00022989"/>
    </source>
</evidence>